<dbReference type="InterPro" id="IPR017896">
    <property type="entry name" value="4Fe4S_Fe-S-bd"/>
</dbReference>
<feature type="domain" description="4Fe-4S ferredoxin-type" evidence="16">
    <location>
        <begin position="110"/>
        <end position="139"/>
    </location>
</feature>
<keyword evidence="5 13" id="KW-0479">Metal-binding</keyword>
<dbReference type="NCBIfam" id="NF003475">
    <property type="entry name" value="PRK05113.1"/>
    <property type="match status" value="1"/>
</dbReference>
<dbReference type="PANTHER" id="PTHR42859:SF3">
    <property type="entry name" value="ION-TRANSLOCATING OXIDOREDUCTASE COMPLEX SUBUNIT B"/>
    <property type="match status" value="1"/>
</dbReference>
<organism evidence="18 19">
    <name type="scientific">Modicisalibacter xianhensis</name>
    <dbReference type="NCBI Taxonomy" id="442341"/>
    <lineage>
        <taxon>Bacteria</taxon>
        <taxon>Pseudomonadati</taxon>
        <taxon>Pseudomonadota</taxon>
        <taxon>Gammaproteobacteria</taxon>
        <taxon>Oceanospirillales</taxon>
        <taxon>Halomonadaceae</taxon>
        <taxon>Modicisalibacter</taxon>
    </lineage>
</organism>
<reference evidence="18 19" key="1">
    <citation type="submission" date="2016-10" db="EMBL/GenBank/DDBJ databases">
        <authorList>
            <person name="de Groot N.N."/>
        </authorList>
    </citation>
    <scope>NUCLEOTIDE SEQUENCE [LARGE SCALE GENOMIC DNA]</scope>
    <source>
        <strain evidence="18 19">CGMCC 1.6848</strain>
    </source>
</reference>
<dbReference type="Gene3D" id="1.10.15.40">
    <property type="entry name" value="Electron transport complex subunit B, putative Fe-S cluster"/>
    <property type="match status" value="1"/>
</dbReference>
<feature type="binding site" evidence="13 14">
    <location>
        <position position="155"/>
    </location>
    <ligand>
        <name>[4Fe-4S] cluster</name>
        <dbReference type="ChEBI" id="CHEBI:49883"/>
        <label>3</label>
    </ligand>
</feature>
<dbReference type="Pfam" id="PF04060">
    <property type="entry name" value="FeS"/>
    <property type="match status" value="1"/>
</dbReference>
<dbReference type="InterPro" id="IPR050294">
    <property type="entry name" value="RnfB_subfamily"/>
</dbReference>
<evidence type="ECO:0000256" key="8">
    <source>
        <dbReference type="ARBA" id="ARBA00022982"/>
    </source>
</evidence>
<feature type="binding site" evidence="13 14">
    <location>
        <position position="159"/>
    </location>
    <ligand>
        <name>[4Fe-4S] cluster</name>
        <dbReference type="ChEBI" id="CHEBI:49883"/>
        <label>2</label>
    </ligand>
</feature>
<feature type="binding site" evidence="13 14">
    <location>
        <position position="55"/>
    </location>
    <ligand>
        <name>[4Fe-4S] cluster</name>
        <dbReference type="ChEBI" id="CHEBI:49883"/>
        <label>1</label>
    </ligand>
</feature>
<evidence type="ECO:0000313" key="18">
    <source>
        <dbReference type="EMBL" id="SFH47626.1"/>
    </source>
</evidence>
<evidence type="ECO:0000259" key="17">
    <source>
        <dbReference type="PROSITE" id="PS51656"/>
    </source>
</evidence>
<dbReference type="GO" id="GO:0022900">
    <property type="term" value="P:electron transport chain"/>
    <property type="evidence" value="ECO:0007669"/>
    <property type="project" value="UniProtKB-UniRule"/>
</dbReference>
<evidence type="ECO:0000256" key="13">
    <source>
        <dbReference type="HAMAP-Rule" id="MF_00463"/>
    </source>
</evidence>
<evidence type="ECO:0000256" key="1">
    <source>
        <dbReference type="ARBA" id="ARBA00022448"/>
    </source>
</evidence>
<comment type="function">
    <text evidence="13">Part of a membrane-bound complex that couples electron transfer with translocation of ions across the membrane.</text>
</comment>
<evidence type="ECO:0000256" key="5">
    <source>
        <dbReference type="ARBA" id="ARBA00022723"/>
    </source>
</evidence>
<dbReference type="AlphaFoldDB" id="A0A1I3ACU2"/>
<keyword evidence="19" id="KW-1185">Reference proteome</keyword>
<comment type="subunit">
    <text evidence="13">The complex is composed of six subunits: RnfA, RnfB, RnfC, RnfD, RnfE and RnfG.</text>
</comment>
<evidence type="ECO:0000256" key="10">
    <source>
        <dbReference type="ARBA" id="ARBA00023014"/>
    </source>
</evidence>
<evidence type="ECO:0000256" key="14">
    <source>
        <dbReference type="PIRSR" id="PIRSR005784-1"/>
    </source>
</evidence>
<feature type="binding site" evidence="13 14">
    <location>
        <position position="79"/>
    </location>
    <ligand>
        <name>[4Fe-4S] cluster</name>
        <dbReference type="ChEBI" id="CHEBI:49883"/>
        <label>1</label>
    </ligand>
</feature>
<evidence type="ECO:0000256" key="4">
    <source>
        <dbReference type="ARBA" id="ARBA00022519"/>
    </source>
</evidence>
<dbReference type="GO" id="GO:0005886">
    <property type="term" value="C:plasma membrane"/>
    <property type="evidence" value="ECO:0007669"/>
    <property type="project" value="UniProtKB-SubCell"/>
</dbReference>
<gene>
    <name evidence="13" type="primary">rnfB</name>
    <name evidence="18" type="ORF">SAMN04487959_104281</name>
</gene>
<keyword evidence="8 13" id="KW-0249">Electron transport</keyword>
<dbReference type="InterPro" id="IPR010207">
    <property type="entry name" value="Elect_transpt_cplx_RnfB/RsxB"/>
</dbReference>
<keyword evidence="2 13" id="KW-1003">Cell membrane</keyword>
<dbReference type="Pfam" id="PF14697">
    <property type="entry name" value="Fer4_21"/>
    <property type="match status" value="1"/>
</dbReference>
<dbReference type="PROSITE" id="PS51656">
    <property type="entry name" value="4FE4S"/>
    <property type="match status" value="1"/>
</dbReference>
<feature type="binding site" evidence="13 14">
    <location>
        <position position="149"/>
    </location>
    <ligand>
        <name>[4Fe-4S] cluster</name>
        <dbReference type="ChEBI" id="CHEBI:49883"/>
        <label>3</label>
    </ligand>
</feature>
<evidence type="ECO:0000256" key="15">
    <source>
        <dbReference type="SAM" id="MobiDB-lite"/>
    </source>
</evidence>
<dbReference type="HAMAP" id="MF_00463">
    <property type="entry name" value="RsxB_RnfB"/>
    <property type="match status" value="1"/>
</dbReference>
<proteinExistence type="inferred from homology"/>
<evidence type="ECO:0000256" key="6">
    <source>
        <dbReference type="ARBA" id="ARBA00022737"/>
    </source>
</evidence>
<protein>
    <recommendedName>
        <fullName evidence="12 13">Ion-translocating oxidoreductase complex subunit B</fullName>
        <ecNumber evidence="13">7.-.-.-</ecNumber>
    </recommendedName>
    <alternativeName>
        <fullName evidence="13">Rnf electron transport complex subunit B</fullName>
    </alternativeName>
</protein>
<sequence>MLEWLTAHGILAATLALLGLAVAFGALLGFAGQVFKVEGDPVVERIDALLPQTQCGQCGYPGCKPYAEAIVQGDDINKCPPGGDATIAALADLLGREPKPLDGEAQDIPRVAYIREEECIGCTKCIQACPVDAILGAAKHMHTVIVDECTGCDLCVEPCPVDCIDMLPHPDLAKQWHWPRPPGPGHRPSQPIAATLIASDRQPAPEERAHG</sequence>
<feature type="binding site" evidence="13 14">
    <location>
        <position position="125"/>
    </location>
    <ligand>
        <name>[4Fe-4S] cluster</name>
        <dbReference type="ChEBI" id="CHEBI:49883"/>
        <label>2</label>
    </ligand>
</feature>
<name>A0A1I3ACU2_9GAMM</name>
<dbReference type="InterPro" id="IPR016463">
    <property type="entry name" value="RnfB/RsxB_Proteobac"/>
</dbReference>
<dbReference type="STRING" id="442341.SAMN04487959_104281"/>
<dbReference type="NCBIfam" id="TIGR01944">
    <property type="entry name" value="rnfB"/>
    <property type="match status" value="1"/>
</dbReference>
<dbReference type="SUPFAM" id="SSF54862">
    <property type="entry name" value="4Fe-4S ferredoxins"/>
    <property type="match status" value="1"/>
</dbReference>
<feature type="region of interest" description="Disordered" evidence="15">
    <location>
        <begin position="179"/>
        <end position="211"/>
    </location>
</feature>
<evidence type="ECO:0000313" key="19">
    <source>
        <dbReference type="Proteomes" id="UP000199040"/>
    </source>
</evidence>
<dbReference type="FunFam" id="1.10.15.40:FF:000001">
    <property type="entry name" value="Ion-translocating oxidoreductase complex subunit B"/>
    <property type="match status" value="1"/>
</dbReference>
<evidence type="ECO:0000256" key="9">
    <source>
        <dbReference type="ARBA" id="ARBA00023004"/>
    </source>
</evidence>
<evidence type="ECO:0000256" key="2">
    <source>
        <dbReference type="ARBA" id="ARBA00022475"/>
    </source>
</evidence>
<dbReference type="PROSITE" id="PS51379">
    <property type="entry name" value="4FE4S_FER_2"/>
    <property type="match status" value="2"/>
</dbReference>
<keyword evidence="9 13" id="KW-0408">Iron</keyword>
<feature type="binding site" evidence="13 14">
    <location>
        <position position="58"/>
    </location>
    <ligand>
        <name>[4Fe-4S] cluster</name>
        <dbReference type="ChEBI" id="CHEBI:49883"/>
        <label>1</label>
    </ligand>
</feature>
<dbReference type="Gene3D" id="3.30.70.20">
    <property type="match status" value="1"/>
</dbReference>
<keyword evidence="6 13" id="KW-0677">Repeat</keyword>
<evidence type="ECO:0000259" key="16">
    <source>
        <dbReference type="PROSITE" id="PS51379"/>
    </source>
</evidence>
<feature type="binding site" evidence="13 14">
    <location>
        <position position="119"/>
    </location>
    <ligand>
        <name>[4Fe-4S] cluster</name>
        <dbReference type="ChEBI" id="CHEBI:49883"/>
        <label>2</label>
    </ligand>
</feature>
<comment type="subcellular location">
    <subcellularLocation>
        <location evidence="13">Cell inner membrane</location>
    </subcellularLocation>
</comment>
<keyword evidence="11 13" id="KW-0472">Membrane</keyword>
<keyword evidence="1 13" id="KW-0813">Transport</keyword>
<dbReference type="PROSITE" id="PS00198">
    <property type="entry name" value="4FE4S_FER_1"/>
    <property type="match status" value="1"/>
</dbReference>
<dbReference type="PANTHER" id="PTHR42859">
    <property type="entry name" value="OXIDOREDUCTASE"/>
    <property type="match status" value="1"/>
</dbReference>
<dbReference type="GO" id="GO:0046872">
    <property type="term" value="F:metal ion binding"/>
    <property type="evidence" value="ECO:0007669"/>
    <property type="project" value="UniProtKB-KW"/>
</dbReference>
<dbReference type="Proteomes" id="UP000199040">
    <property type="component" value="Unassembled WGS sequence"/>
</dbReference>
<evidence type="ECO:0000256" key="12">
    <source>
        <dbReference type="ARBA" id="ARBA00067794"/>
    </source>
</evidence>
<dbReference type="RefSeq" id="WP_092844871.1">
    <property type="nucleotide sequence ID" value="NZ_FOPY01000004.1"/>
</dbReference>
<keyword evidence="7 13" id="KW-1278">Translocase</keyword>
<feature type="binding site" evidence="13 14">
    <location>
        <position position="152"/>
    </location>
    <ligand>
        <name>[4Fe-4S] cluster</name>
        <dbReference type="ChEBI" id="CHEBI:49883"/>
        <label>3</label>
    </ligand>
</feature>
<feature type="region of interest" description="Hydrophobic" evidence="13">
    <location>
        <begin position="1"/>
        <end position="32"/>
    </location>
</feature>
<keyword evidence="4 13" id="KW-0997">Cell inner membrane</keyword>
<dbReference type="InterPro" id="IPR007202">
    <property type="entry name" value="4Fe-4S_dom"/>
</dbReference>
<dbReference type="PIRSF" id="PIRSF005784">
    <property type="entry name" value="Elect_transpt_RnfB"/>
    <property type="match status" value="1"/>
</dbReference>
<comment type="cofactor">
    <cofactor evidence="13 14">
        <name>[4Fe-4S] cluster</name>
        <dbReference type="ChEBI" id="CHEBI:49883"/>
    </cofactor>
    <text evidence="13 14">Binds 3 [4Fe-4S] clusters.</text>
</comment>
<dbReference type="GO" id="GO:0051539">
    <property type="term" value="F:4 iron, 4 sulfur cluster binding"/>
    <property type="evidence" value="ECO:0007669"/>
    <property type="project" value="UniProtKB-UniRule"/>
</dbReference>
<comment type="similarity">
    <text evidence="13">Belongs to the 4Fe4S bacterial-type ferredoxin family. RnfB subfamily.</text>
</comment>
<feature type="domain" description="4Fe-4S" evidence="17">
    <location>
        <begin position="38"/>
        <end position="96"/>
    </location>
</feature>
<keyword evidence="3 13" id="KW-0004">4Fe-4S</keyword>
<feature type="domain" description="4Fe-4S ferredoxin-type" evidence="16">
    <location>
        <begin position="140"/>
        <end position="169"/>
    </location>
</feature>
<accession>A0A1I3ACU2</accession>
<feature type="binding site" evidence="13 14">
    <location>
        <position position="129"/>
    </location>
    <ligand>
        <name>[4Fe-4S] cluster</name>
        <dbReference type="ChEBI" id="CHEBI:49883"/>
        <label>3</label>
    </ligand>
</feature>
<dbReference type="GO" id="GO:0009055">
    <property type="term" value="F:electron transfer activity"/>
    <property type="evidence" value="ECO:0007669"/>
    <property type="project" value="InterPro"/>
</dbReference>
<keyword evidence="10 13" id="KW-0411">Iron-sulfur</keyword>
<feature type="binding site" evidence="13 14">
    <location>
        <position position="122"/>
    </location>
    <ligand>
        <name>[4Fe-4S] cluster</name>
        <dbReference type="ChEBI" id="CHEBI:49883"/>
        <label>2</label>
    </ligand>
</feature>
<comment type="caution">
    <text evidence="13">Lacks conserved residue(s) required for the propagation of feature annotation.</text>
</comment>
<dbReference type="EC" id="7.-.-.-" evidence="13"/>
<dbReference type="EMBL" id="FOPY01000004">
    <property type="protein sequence ID" value="SFH47626.1"/>
    <property type="molecule type" value="Genomic_DNA"/>
</dbReference>
<feature type="binding site" evidence="13 14">
    <location>
        <position position="63"/>
    </location>
    <ligand>
        <name>[4Fe-4S] cluster</name>
        <dbReference type="ChEBI" id="CHEBI:49883"/>
        <label>1</label>
    </ligand>
</feature>
<evidence type="ECO:0000256" key="3">
    <source>
        <dbReference type="ARBA" id="ARBA00022485"/>
    </source>
</evidence>
<evidence type="ECO:0000256" key="7">
    <source>
        <dbReference type="ARBA" id="ARBA00022967"/>
    </source>
</evidence>
<dbReference type="InterPro" id="IPR017900">
    <property type="entry name" value="4Fe4S_Fe_S_CS"/>
</dbReference>
<evidence type="ECO:0000256" key="11">
    <source>
        <dbReference type="ARBA" id="ARBA00023136"/>
    </source>
</evidence>